<gene>
    <name evidence="3" type="primary">mleP1</name>
</gene>
<feature type="transmembrane region" description="Helical" evidence="2">
    <location>
        <begin position="406"/>
        <end position="425"/>
    </location>
</feature>
<feature type="transmembrane region" description="Helical" evidence="2">
    <location>
        <begin position="20"/>
        <end position="49"/>
    </location>
</feature>
<feature type="transmembrane region" description="Helical" evidence="2">
    <location>
        <begin position="61"/>
        <end position="80"/>
    </location>
</feature>
<keyword evidence="2" id="KW-0812">Transmembrane</keyword>
<keyword evidence="2" id="KW-1133">Transmembrane helix</keyword>
<feature type="transmembrane region" description="Helical" evidence="2">
    <location>
        <begin position="469"/>
        <end position="489"/>
    </location>
</feature>
<evidence type="ECO:0000256" key="1">
    <source>
        <dbReference type="SAM" id="MobiDB-lite"/>
    </source>
</evidence>
<dbReference type="PANTHER" id="PTHR40033">
    <property type="entry name" value="NA(+)-MALATE SYMPORTER"/>
    <property type="match status" value="1"/>
</dbReference>
<feature type="transmembrane region" description="Helical" evidence="2">
    <location>
        <begin position="250"/>
        <end position="268"/>
    </location>
</feature>
<dbReference type="GO" id="GO:0016020">
    <property type="term" value="C:membrane"/>
    <property type="evidence" value="ECO:0007669"/>
    <property type="project" value="InterPro"/>
</dbReference>
<protein>
    <submittedName>
        <fullName evidence="3">2-Hydroxycarboxylate transporter</fullName>
    </submittedName>
</protein>
<reference evidence="3" key="1">
    <citation type="submission" date="2018-01" db="EMBL/GenBank/DDBJ databases">
        <authorList>
            <person name="Gaut B.S."/>
            <person name="Morton B.R."/>
            <person name="Clegg M.T."/>
            <person name="Duvall M.R."/>
        </authorList>
    </citation>
    <scope>NUCLEOTIDE SEQUENCE</scope>
    <source>
        <strain evidence="3">Stolbur PO</strain>
    </source>
</reference>
<organism evidence="3">
    <name type="scientific">Candidatus Phytoplasma solani</name>
    <dbReference type="NCBI Taxonomy" id="69896"/>
    <lineage>
        <taxon>Bacteria</taxon>
        <taxon>Bacillati</taxon>
        <taxon>Mycoplasmatota</taxon>
        <taxon>Mollicutes</taxon>
        <taxon>Acholeplasmatales</taxon>
        <taxon>Acholeplasmataceae</taxon>
        <taxon>Candidatus Phytoplasma</taxon>
        <taxon>16SrXII (Stolbur group)</taxon>
    </lineage>
</organism>
<feature type="transmembrane region" description="Helical" evidence="2">
    <location>
        <begin position="166"/>
        <end position="189"/>
    </location>
</feature>
<dbReference type="Pfam" id="PF03390">
    <property type="entry name" value="2HCT"/>
    <property type="match status" value="1"/>
</dbReference>
<dbReference type="InterPro" id="IPR004679">
    <property type="entry name" value="2-OHcarboxylate_transport"/>
</dbReference>
<dbReference type="AlphaFoldDB" id="A0A2N9DMH0"/>
<proteinExistence type="predicted"/>
<dbReference type="PANTHER" id="PTHR40033:SF1">
    <property type="entry name" value="CITRATE-SODIUM SYMPORTER"/>
    <property type="match status" value="1"/>
</dbReference>
<accession>A0A2N9DMH0</accession>
<feature type="transmembrane region" description="Helical" evidence="2">
    <location>
        <begin position="304"/>
        <end position="325"/>
    </location>
</feature>
<dbReference type="EMBL" id="LT970833">
    <property type="protein sequence ID" value="SOW26944.1"/>
    <property type="molecule type" value="Genomic_DNA"/>
</dbReference>
<dbReference type="PIRSF" id="PIRSF005348">
    <property type="entry name" value="YxkH"/>
    <property type="match status" value="1"/>
</dbReference>
<feature type="transmembrane region" description="Helical" evidence="2">
    <location>
        <begin position="375"/>
        <end position="394"/>
    </location>
</feature>
<feature type="transmembrane region" description="Helical" evidence="2">
    <location>
        <begin position="437"/>
        <end position="457"/>
    </location>
</feature>
<name>A0A2N9DMH0_9MOLU</name>
<sequence length="491" mass="53005">MNLFANLTENKKNTIPKKTILGFSIPVFCIIVAIVLIQLVGLPLLFSYASKTTKTIQPSTHPFITPLLIAILLAAILQAIGKNTPILKDIGGGAILCIIVPSILFTVQFFKKNSFFASIQSETLNNFKHLSGAKGIGFTTFFVSALIIGSFLGMDTKLLKNSFKKFIPLIFISLITGMLVVGTLGYFLNPIKGLGLQEPDITSKRAFLDSIFYIFAPLASGGLTAGIVPLSNAYGSSFDHEVVNTMKSHIFPALLVGGIFSILLSGVIKKLFGQSQLSGSGKLETTHSSPNQQEKKTQKTPDSLNYTQFITGLVSIFTLYIMSVLIKDLLTFIFPTAAKYFPDTIVFIVFVVVLVKLFNLISQYYITCITQASKFITVNFTSALLVILGSTLEISKALVHLQNLKFIITCLVCVLSVALVAGYFGKKLGYYPLEASITAGLCTNSIGGAGNIAILSSSDLMGLMPFAQIATRIGGAFIVVVSSIAYPLIYK</sequence>
<evidence type="ECO:0000313" key="3">
    <source>
        <dbReference type="EMBL" id="SOW26944.1"/>
    </source>
</evidence>
<dbReference type="GO" id="GO:0008514">
    <property type="term" value="F:organic anion transmembrane transporter activity"/>
    <property type="evidence" value="ECO:0007669"/>
    <property type="project" value="InterPro"/>
</dbReference>
<feature type="region of interest" description="Disordered" evidence="1">
    <location>
        <begin position="278"/>
        <end position="300"/>
    </location>
</feature>
<feature type="transmembrane region" description="Helical" evidence="2">
    <location>
        <begin position="92"/>
        <end position="110"/>
    </location>
</feature>
<feature type="transmembrane region" description="Helical" evidence="2">
    <location>
        <begin position="210"/>
        <end position="230"/>
    </location>
</feature>
<keyword evidence="2" id="KW-0472">Membrane</keyword>
<evidence type="ECO:0000256" key="2">
    <source>
        <dbReference type="SAM" id="Phobius"/>
    </source>
</evidence>
<feature type="transmembrane region" description="Helical" evidence="2">
    <location>
        <begin position="131"/>
        <end position="154"/>
    </location>
</feature>
<feature type="transmembrane region" description="Helical" evidence="2">
    <location>
        <begin position="345"/>
        <end position="366"/>
    </location>
</feature>